<comment type="caution">
    <text evidence="1">The sequence shown here is derived from an EMBL/GenBank/DDBJ whole genome shotgun (WGS) entry which is preliminary data.</text>
</comment>
<dbReference type="AlphaFoldDB" id="A0A937X4M4"/>
<evidence type="ECO:0000313" key="1">
    <source>
        <dbReference type="EMBL" id="MBM3274182.1"/>
    </source>
</evidence>
<dbReference type="EMBL" id="VGJX01000144">
    <property type="protein sequence ID" value="MBM3274182.1"/>
    <property type="molecule type" value="Genomic_DNA"/>
</dbReference>
<dbReference type="NCBIfam" id="NF033819">
    <property type="entry name" value="IS66_TnpB"/>
    <property type="match status" value="1"/>
</dbReference>
<evidence type="ECO:0000313" key="2">
    <source>
        <dbReference type="Proteomes" id="UP000703893"/>
    </source>
</evidence>
<gene>
    <name evidence="1" type="primary">tnpB</name>
    <name evidence="1" type="ORF">FJZ00_03450</name>
</gene>
<dbReference type="Pfam" id="PF05717">
    <property type="entry name" value="TnpB_IS66"/>
    <property type="match status" value="1"/>
</dbReference>
<proteinExistence type="predicted"/>
<dbReference type="InterPro" id="IPR008878">
    <property type="entry name" value="Transposase_IS66_Orf2"/>
</dbReference>
<sequence length="120" mass="13117">MIQVTPQMRVLVAVEPVDFRRGIDGLAQVCRSRPGADPLAGTVFVFRSRRGTAVRLLVYDGQGFWLCHKRLSQGRFRYWPAAGDAPGASLQAHELQVLPCGGDPSATRAAPLWRQVCVSA</sequence>
<protein>
    <submittedName>
        <fullName evidence="1">IS66 family insertion sequence element accessory protein TnpB</fullName>
    </submittedName>
</protein>
<accession>A0A937X4M4</accession>
<organism evidence="1 2">
    <name type="scientific">Candidatus Tanganyikabacteria bacterium</name>
    <dbReference type="NCBI Taxonomy" id="2961651"/>
    <lineage>
        <taxon>Bacteria</taxon>
        <taxon>Bacillati</taxon>
        <taxon>Candidatus Sericytochromatia</taxon>
        <taxon>Candidatus Tanganyikabacteria</taxon>
    </lineage>
</organism>
<dbReference type="Proteomes" id="UP000703893">
    <property type="component" value="Unassembled WGS sequence"/>
</dbReference>
<dbReference type="PANTHER" id="PTHR36455">
    <property type="match status" value="1"/>
</dbReference>
<name>A0A937X4M4_9BACT</name>
<dbReference type="PANTHER" id="PTHR36455:SF1">
    <property type="entry name" value="BLR8292 PROTEIN"/>
    <property type="match status" value="1"/>
</dbReference>
<reference evidence="1 2" key="1">
    <citation type="submission" date="2019-03" db="EMBL/GenBank/DDBJ databases">
        <title>Lake Tanganyika Metagenome-Assembled Genomes (MAGs).</title>
        <authorList>
            <person name="Tran P."/>
        </authorList>
    </citation>
    <scope>NUCLEOTIDE SEQUENCE [LARGE SCALE GENOMIC DNA]</scope>
    <source>
        <strain evidence="1">K_DeepCast_65m_m2_236</strain>
    </source>
</reference>